<dbReference type="InterPro" id="IPR007061">
    <property type="entry name" value="MST-like"/>
</dbReference>
<dbReference type="Gene3D" id="1.20.120.450">
    <property type="entry name" value="dinb family like domain"/>
    <property type="match status" value="1"/>
</dbReference>
<dbReference type="RefSeq" id="WP_289455616.1">
    <property type="nucleotide sequence ID" value="NZ_JAUCGQ010000001.1"/>
</dbReference>
<dbReference type="Proteomes" id="UP001529338">
    <property type="component" value="Unassembled WGS sequence"/>
</dbReference>
<name>A0ABT7SHU3_9CELL</name>
<protein>
    <submittedName>
        <fullName evidence="1">DinB family protein</fullName>
    </submittedName>
</protein>
<reference evidence="1 2" key="1">
    <citation type="submission" date="2023-06" db="EMBL/GenBank/DDBJ databases">
        <title>Cellulomonas sp. MW4 Whole genome sequence.</title>
        <authorList>
            <person name="Park S."/>
        </authorList>
    </citation>
    <scope>NUCLEOTIDE SEQUENCE [LARGE SCALE GENOMIC DNA]</scope>
    <source>
        <strain evidence="1 2">MW4</strain>
    </source>
</reference>
<accession>A0ABT7SHU3</accession>
<sequence length="196" mass="21935">MTDAEFQKATLMHFLQLARDALVWKVEGLDERAARWPLTPTGTNLLGLVKHASGIELGYFGEVFGRQDPALPIPAWAREDAPPNADMWATPDESIEDVVAFYRRVQAFADETIAALPLDARGTVSWWRRPDVTLHQILVHVVAELNRHAGHADILRELTDGSAGLRREWSNLPDQQVDAWSEHVARLRAVAESFAP</sequence>
<evidence type="ECO:0000313" key="2">
    <source>
        <dbReference type="Proteomes" id="UP001529338"/>
    </source>
</evidence>
<evidence type="ECO:0000313" key="1">
    <source>
        <dbReference type="EMBL" id="MDM7855753.1"/>
    </source>
</evidence>
<dbReference type="InterPro" id="IPR034660">
    <property type="entry name" value="DinB/YfiT-like"/>
</dbReference>
<dbReference type="EMBL" id="JAUCGQ010000001">
    <property type="protein sequence ID" value="MDM7855753.1"/>
    <property type="molecule type" value="Genomic_DNA"/>
</dbReference>
<gene>
    <name evidence="1" type="ORF">QRT04_12510</name>
</gene>
<dbReference type="Pfam" id="PF04978">
    <property type="entry name" value="MST"/>
    <property type="match status" value="1"/>
</dbReference>
<keyword evidence="2" id="KW-1185">Reference proteome</keyword>
<proteinExistence type="predicted"/>
<comment type="caution">
    <text evidence="1">The sequence shown here is derived from an EMBL/GenBank/DDBJ whole genome shotgun (WGS) entry which is preliminary data.</text>
</comment>
<organism evidence="1 2">
    <name type="scientific">Cellulomonas alba</name>
    <dbReference type="NCBI Taxonomy" id="3053467"/>
    <lineage>
        <taxon>Bacteria</taxon>
        <taxon>Bacillati</taxon>
        <taxon>Actinomycetota</taxon>
        <taxon>Actinomycetes</taxon>
        <taxon>Micrococcales</taxon>
        <taxon>Cellulomonadaceae</taxon>
        <taxon>Cellulomonas</taxon>
    </lineage>
</organism>
<dbReference type="SUPFAM" id="SSF109854">
    <property type="entry name" value="DinB/YfiT-like putative metalloenzymes"/>
    <property type="match status" value="1"/>
</dbReference>